<dbReference type="Proteomes" id="UP000790787">
    <property type="component" value="Chromosome 22"/>
</dbReference>
<accession>A0AC58TNY2</accession>
<evidence type="ECO:0000313" key="1">
    <source>
        <dbReference type="Proteomes" id="UP000790787"/>
    </source>
</evidence>
<reference evidence="2" key="2">
    <citation type="submission" date="2025-08" db="UniProtKB">
        <authorList>
            <consortium name="RefSeq"/>
        </authorList>
    </citation>
    <scope>IDENTIFICATION</scope>
    <source>
        <tissue evidence="2">Leaf</tissue>
    </source>
</reference>
<proteinExistence type="predicted"/>
<protein>
    <submittedName>
        <fullName evidence="2">Uncharacterized protein LOC142175823</fullName>
    </submittedName>
</protein>
<dbReference type="RefSeq" id="XP_075098926.1">
    <property type="nucleotide sequence ID" value="XM_075242825.1"/>
</dbReference>
<name>A0AC58TNY2_TOBAC</name>
<keyword evidence="1" id="KW-1185">Reference proteome</keyword>
<sequence length="216" mass="26130">MRKILKAKDNFEKAGYTYEELMQMQTCSVKNMYHILQGYFNKVRWRKLVCNNASRPRWVFMLTLMDHSRLYTKDRLLKWGIHNDQLCPLCSYANESIQHLFFEFQYAVALWKRLLNWQGIHRSIHGWSKELRWAENWAKNRSAKAELFKMVLAGYVYFVWQERNARLFQAKSRNCETLSKLIIQEVHSRNNIKIEKILNRLDYYPMLIVVWLLVGL</sequence>
<evidence type="ECO:0000313" key="2">
    <source>
        <dbReference type="RefSeq" id="XP_075098926.1"/>
    </source>
</evidence>
<reference evidence="1" key="1">
    <citation type="journal article" date="2014" name="Nat. Commun.">
        <title>The tobacco genome sequence and its comparison with those of tomato and potato.</title>
        <authorList>
            <person name="Sierro N."/>
            <person name="Battey J.N."/>
            <person name="Ouadi S."/>
            <person name="Bakaher N."/>
            <person name="Bovet L."/>
            <person name="Willig A."/>
            <person name="Goepfert S."/>
            <person name="Peitsch M.C."/>
            <person name="Ivanov N.V."/>
        </authorList>
    </citation>
    <scope>NUCLEOTIDE SEQUENCE [LARGE SCALE GENOMIC DNA]</scope>
</reference>
<organism evidence="1 2">
    <name type="scientific">Nicotiana tabacum</name>
    <name type="common">Common tobacco</name>
    <dbReference type="NCBI Taxonomy" id="4097"/>
    <lineage>
        <taxon>Eukaryota</taxon>
        <taxon>Viridiplantae</taxon>
        <taxon>Streptophyta</taxon>
        <taxon>Embryophyta</taxon>
        <taxon>Tracheophyta</taxon>
        <taxon>Spermatophyta</taxon>
        <taxon>Magnoliopsida</taxon>
        <taxon>eudicotyledons</taxon>
        <taxon>Gunneridae</taxon>
        <taxon>Pentapetalae</taxon>
        <taxon>asterids</taxon>
        <taxon>lamiids</taxon>
        <taxon>Solanales</taxon>
        <taxon>Solanaceae</taxon>
        <taxon>Nicotianoideae</taxon>
        <taxon>Nicotianeae</taxon>
        <taxon>Nicotiana</taxon>
    </lineage>
</organism>
<gene>
    <name evidence="2" type="primary">LOC142175823</name>
</gene>